<dbReference type="PANTHER" id="PTHR43767">
    <property type="entry name" value="LONG-CHAIN-FATTY-ACID--COA LIGASE"/>
    <property type="match status" value="1"/>
</dbReference>
<dbReference type="Gene3D" id="3.40.50.12780">
    <property type="entry name" value="N-terminal domain of ligase-like"/>
    <property type="match status" value="1"/>
</dbReference>
<dbReference type="InterPro" id="IPR042099">
    <property type="entry name" value="ANL_N_sf"/>
</dbReference>
<keyword evidence="2 8" id="KW-0436">Ligase</keyword>
<organism evidence="8 9">
    <name type="scientific">Temperatibacter marinus</name>
    <dbReference type="NCBI Taxonomy" id="1456591"/>
    <lineage>
        <taxon>Bacteria</taxon>
        <taxon>Pseudomonadati</taxon>
        <taxon>Pseudomonadota</taxon>
        <taxon>Alphaproteobacteria</taxon>
        <taxon>Kordiimonadales</taxon>
        <taxon>Temperatibacteraceae</taxon>
        <taxon>Temperatibacter</taxon>
    </lineage>
</organism>
<feature type="domain" description="AMP-dependent synthetase/ligase" evidence="6">
    <location>
        <begin position="13"/>
        <end position="376"/>
    </location>
</feature>
<accession>A0AA52HAU2</accession>
<evidence type="ECO:0000256" key="4">
    <source>
        <dbReference type="ARBA" id="ARBA00066616"/>
    </source>
</evidence>
<dbReference type="Pfam" id="PF13193">
    <property type="entry name" value="AMP-binding_C"/>
    <property type="match status" value="1"/>
</dbReference>
<evidence type="ECO:0000259" key="7">
    <source>
        <dbReference type="Pfam" id="PF13193"/>
    </source>
</evidence>
<feature type="domain" description="AMP-binding enzyme C-terminal" evidence="7">
    <location>
        <begin position="426"/>
        <end position="502"/>
    </location>
</feature>
<reference evidence="8" key="1">
    <citation type="submission" date="2023-04" db="EMBL/GenBank/DDBJ databases">
        <title>Complete genome sequence of Temperatibacter marinus.</title>
        <authorList>
            <person name="Rong J.-C."/>
            <person name="Yi M.-L."/>
            <person name="Zhao Q."/>
        </authorList>
    </citation>
    <scope>NUCLEOTIDE SEQUENCE</scope>
    <source>
        <strain evidence="8">NBRC 110045</strain>
    </source>
</reference>
<dbReference type="PROSITE" id="PS00455">
    <property type="entry name" value="AMP_BINDING"/>
    <property type="match status" value="1"/>
</dbReference>
<evidence type="ECO:0000256" key="3">
    <source>
        <dbReference type="ARBA" id="ARBA00051915"/>
    </source>
</evidence>
<evidence type="ECO:0000313" key="8">
    <source>
        <dbReference type="EMBL" id="WND02963.1"/>
    </source>
</evidence>
<gene>
    <name evidence="8" type="ORF">QGN29_01115</name>
</gene>
<dbReference type="InterPro" id="IPR025110">
    <property type="entry name" value="AMP-bd_C"/>
</dbReference>
<dbReference type="Pfam" id="PF00501">
    <property type="entry name" value="AMP-binding"/>
    <property type="match status" value="1"/>
</dbReference>
<evidence type="ECO:0000256" key="2">
    <source>
        <dbReference type="ARBA" id="ARBA00022598"/>
    </source>
</evidence>
<sequence>MNSTYTGLSRIIERNAQTFGHSPAIICEHETRTWQQTQDRIASAAAGLGRMGVQKNDKIALLGLNSDCYFEFLYIPAWLGAICVPLNIRWSLSENMYALEDSDATVLVFDDAFIEIAGALKDKCPHIKNFIHIGQKECPEWAVPYIKLWSEFEAIPSTPTGGEDVAYIMYTGGTTGLPKGVMQSHNGFFVSSMSIAMDLKLESTDIFMHAAPMFHVADCGVGMAATIVGAAQTFVPSFTPAAVLNTIQNSNVTFTILVPTMIKMMIEHTDFHQADLSSLKKLIYGASPMQESVALKTIEGLPHTKLYQAYGQTELSPIATVSMPSDHEIGNPRMRSAGRATFCTNVRIRLENGQLAHVGQVGEVEVSGPNVMLGYLNKPEITQETLIDGYVKTGDAGYLDEGGYLFLVDRVKDMIITGGENVFSSEVESILSLHPAVNDVVVIGIPNEQWGEQVHAIVILSPDQKVDEKELQEFCKEKIAGYKCPKSIEYRTEAFPLSSAGKVLKVTIREPYWKNHEKMVN</sequence>
<dbReference type="PANTHER" id="PTHR43767:SF1">
    <property type="entry name" value="NONRIBOSOMAL PEPTIDE SYNTHASE PES1 (EUROFUNG)-RELATED"/>
    <property type="match status" value="1"/>
</dbReference>
<dbReference type="InterPro" id="IPR020845">
    <property type="entry name" value="AMP-binding_CS"/>
</dbReference>
<evidence type="ECO:0000313" key="9">
    <source>
        <dbReference type="Proteomes" id="UP001268683"/>
    </source>
</evidence>
<keyword evidence="9" id="KW-1185">Reference proteome</keyword>
<dbReference type="AlphaFoldDB" id="A0AA52HAU2"/>
<dbReference type="InterPro" id="IPR000873">
    <property type="entry name" value="AMP-dep_synth/lig_dom"/>
</dbReference>
<dbReference type="SUPFAM" id="SSF56801">
    <property type="entry name" value="Acetyl-CoA synthetase-like"/>
    <property type="match status" value="1"/>
</dbReference>
<name>A0AA52HAU2_9PROT</name>
<evidence type="ECO:0000259" key="6">
    <source>
        <dbReference type="Pfam" id="PF00501"/>
    </source>
</evidence>
<proteinExistence type="inferred from homology"/>
<dbReference type="FunFam" id="3.30.300.30:FF:000008">
    <property type="entry name" value="2,3-dihydroxybenzoate-AMP ligase"/>
    <property type="match status" value="1"/>
</dbReference>
<dbReference type="EMBL" id="CP123872">
    <property type="protein sequence ID" value="WND02963.1"/>
    <property type="molecule type" value="Genomic_DNA"/>
</dbReference>
<protein>
    <recommendedName>
        <fullName evidence="5">3-methylmercaptopropionyl-CoA ligase</fullName>
        <ecNumber evidence="4">6.2.1.44</ecNumber>
    </recommendedName>
</protein>
<dbReference type="Proteomes" id="UP001268683">
    <property type="component" value="Chromosome"/>
</dbReference>
<evidence type="ECO:0000256" key="1">
    <source>
        <dbReference type="ARBA" id="ARBA00006432"/>
    </source>
</evidence>
<comment type="catalytic activity">
    <reaction evidence="3">
        <text>3-(methylsulfanyl)propanoate + ATP + CoA = 3-(methylsulfanyl)propanoyl-CoA + AMP + diphosphate</text>
        <dbReference type="Rhea" id="RHEA:43052"/>
        <dbReference type="ChEBI" id="CHEBI:30616"/>
        <dbReference type="ChEBI" id="CHEBI:33019"/>
        <dbReference type="ChEBI" id="CHEBI:49016"/>
        <dbReference type="ChEBI" id="CHEBI:57287"/>
        <dbReference type="ChEBI" id="CHEBI:82815"/>
        <dbReference type="ChEBI" id="CHEBI:456215"/>
        <dbReference type="EC" id="6.2.1.44"/>
    </reaction>
    <physiologicalReaction direction="left-to-right" evidence="3">
        <dbReference type="Rhea" id="RHEA:43053"/>
    </physiologicalReaction>
</comment>
<dbReference type="Gene3D" id="3.30.300.30">
    <property type="match status" value="1"/>
</dbReference>
<dbReference type="InterPro" id="IPR050237">
    <property type="entry name" value="ATP-dep_AMP-bd_enzyme"/>
</dbReference>
<dbReference type="RefSeq" id="WP_310798808.1">
    <property type="nucleotide sequence ID" value="NZ_CP123872.1"/>
</dbReference>
<comment type="similarity">
    <text evidence="1">Belongs to the ATP-dependent AMP-binding enzyme family.</text>
</comment>
<dbReference type="GO" id="GO:0016878">
    <property type="term" value="F:acid-thiol ligase activity"/>
    <property type="evidence" value="ECO:0007669"/>
    <property type="project" value="UniProtKB-ARBA"/>
</dbReference>
<evidence type="ECO:0000256" key="5">
    <source>
        <dbReference type="ARBA" id="ARBA00067668"/>
    </source>
</evidence>
<dbReference type="EC" id="6.2.1.44" evidence="4"/>
<dbReference type="InterPro" id="IPR045851">
    <property type="entry name" value="AMP-bd_C_sf"/>
</dbReference>
<dbReference type="NCBIfam" id="NF004837">
    <property type="entry name" value="PRK06187.1"/>
    <property type="match status" value="1"/>
</dbReference>
<dbReference type="KEGG" id="tmk:QGN29_01115"/>